<dbReference type="CDD" id="cd00586">
    <property type="entry name" value="4HBT"/>
    <property type="match status" value="1"/>
</dbReference>
<gene>
    <name evidence="1" type="ORF">METZ01_LOCUS56290</name>
</gene>
<proteinExistence type="predicted"/>
<name>A0A381SHJ6_9ZZZZ</name>
<dbReference type="InterPro" id="IPR029069">
    <property type="entry name" value="HotDog_dom_sf"/>
</dbReference>
<dbReference type="Pfam" id="PF13279">
    <property type="entry name" value="4HBT_2"/>
    <property type="match status" value="1"/>
</dbReference>
<dbReference type="InterPro" id="IPR050563">
    <property type="entry name" value="4-hydroxybenzoyl-CoA_TE"/>
</dbReference>
<reference evidence="1" key="1">
    <citation type="submission" date="2018-05" db="EMBL/GenBank/DDBJ databases">
        <authorList>
            <person name="Lanie J.A."/>
            <person name="Ng W.-L."/>
            <person name="Kazmierczak K.M."/>
            <person name="Andrzejewski T.M."/>
            <person name="Davidsen T.M."/>
            <person name="Wayne K.J."/>
            <person name="Tettelin H."/>
            <person name="Glass J.I."/>
            <person name="Rusch D."/>
            <person name="Podicherti R."/>
            <person name="Tsui H.-C.T."/>
            <person name="Winkler M.E."/>
        </authorList>
    </citation>
    <scope>NUCLEOTIDE SEQUENCE</scope>
</reference>
<organism evidence="1">
    <name type="scientific">marine metagenome</name>
    <dbReference type="NCBI Taxonomy" id="408172"/>
    <lineage>
        <taxon>unclassified sequences</taxon>
        <taxon>metagenomes</taxon>
        <taxon>ecological metagenomes</taxon>
    </lineage>
</organism>
<dbReference type="GO" id="GO:0047617">
    <property type="term" value="F:fatty acyl-CoA hydrolase activity"/>
    <property type="evidence" value="ECO:0007669"/>
    <property type="project" value="TreeGrafter"/>
</dbReference>
<sequence length="166" mass="19003">MTTRVTNASQAPLEFSDQHVLPEWIDFNGHMNVAYYVMAFDHGVDGLTNYIDIGPEGIDARGTSTFTLEIHINYLQELQLGDPISLTCQLLDYDSKRVHYFFNMYHATENYLAATCEQLLLHVNLGERRSSPFPQPVLSKLETLMVLHRQLPRPEQAGQPIGIRRR</sequence>
<evidence type="ECO:0000313" key="1">
    <source>
        <dbReference type="EMBL" id="SVA03436.1"/>
    </source>
</evidence>
<dbReference type="EMBL" id="UINC01003109">
    <property type="protein sequence ID" value="SVA03436.1"/>
    <property type="molecule type" value="Genomic_DNA"/>
</dbReference>
<protein>
    <recommendedName>
        <fullName evidence="2">Thioesterase domain-containing protein</fullName>
    </recommendedName>
</protein>
<dbReference type="PANTHER" id="PTHR31793">
    <property type="entry name" value="4-HYDROXYBENZOYL-COA THIOESTERASE FAMILY MEMBER"/>
    <property type="match status" value="1"/>
</dbReference>
<dbReference type="Gene3D" id="3.10.129.10">
    <property type="entry name" value="Hotdog Thioesterase"/>
    <property type="match status" value="1"/>
</dbReference>
<dbReference type="AlphaFoldDB" id="A0A381SHJ6"/>
<evidence type="ECO:0008006" key="2">
    <source>
        <dbReference type="Google" id="ProtNLM"/>
    </source>
</evidence>
<accession>A0A381SHJ6</accession>
<dbReference type="PANTHER" id="PTHR31793:SF2">
    <property type="entry name" value="BLR1345 PROTEIN"/>
    <property type="match status" value="1"/>
</dbReference>
<dbReference type="SUPFAM" id="SSF54637">
    <property type="entry name" value="Thioesterase/thiol ester dehydrase-isomerase"/>
    <property type="match status" value="1"/>
</dbReference>